<evidence type="ECO:0000313" key="2">
    <source>
        <dbReference type="EMBL" id="KAF6762215.1"/>
    </source>
</evidence>
<reference evidence="2 3" key="1">
    <citation type="submission" date="2020-07" db="EMBL/GenBank/DDBJ databases">
        <title>Comparative genomics of pyrophilous fungi reveals a link between fire events and developmental genes.</title>
        <authorList>
            <consortium name="DOE Joint Genome Institute"/>
            <person name="Steindorff A.S."/>
            <person name="Carver A."/>
            <person name="Calhoun S."/>
            <person name="Stillman K."/>
            <person name="Liu H."/>
            <person name="Lipzen A."/>
            <person name="Pangilinan J."/>
            <person name="Labutti K."/>
            <person name="Bruns T.D."/>
            <person name="Grigoriev I.V."/>
        </authorList>
    </citation>
    <scope>NUCLEOTIDE SEQUENCE [LARGE SCALE GENOMIC DNA]</scope>
    <source>
        <strain evidence="2 3">CBS 144469</strain>
    </source>
</reference>
<gene>
    <name evidence="2" type="ORF">DFP72DRAFT_598918</name>
</gene>
<dbReference type="SUPFAM" id="SSF55874">
    <property type="entry name" value="ATPase domain of HSP90 chaperone/DNA topoisomerase II/histidine kinase"/>
    <property type="match status" value="1"/>
</dbReference>
<keyword evidence="3" id="KW-1185">Reference proteome</keyword>
<dbReference type="Gene3D" id="3.30.565.10">
    <property type="entry name" value="Histidine kinase-like ATPase, C-terminal domain"/>
    <property type="match status" value="1"/>
</dbReference>
<dbReference type="Proteomes" id="UP000521943">
    <property type="component" value="Unassembled WGS sequence"/>
</dbReference>
<dbReference type="GO" id="GO:0032300">
    <property type="term" value="C:mismatch repair complex"/>
    <property type="evidence" value="ECO:0007669"/>
    <property type="project" value="InterPro"/>
</dbReference>
<sequence>MSAEIERIDLPTQSRLRSTQILTSMPQIVSELLQNALDAEASVIEIGLDAQEWTCWVKDNGHGLSKNALEIIGQESDSGRYSTSKVYAQNLMNAESTFGFRGEALASAAELSCLEISSRTAHSNESWSVIAKGGKRLYLGPSIRWRRETPGTVVCVRDAFYNV</sequence>
<dbReference type="InterPro" id="IPR036890">
    <property type="entry name" value="HATPase_C_sf"/>
</dbReference>
<dbReference type="PANTHER" id="PTHR10073">
    <property type="entry name" value="DNA MISMATCH REPAIR PROTEIN MLH, PMS, MUTL"/>
    <property type="match status" value="1"/>
</dbReference>
<dbReference type="GO" id="GO:0016887">
    <property type="term" value="F:ATP hydrolysis activity"/>
    <property type="evidence" value="ECO:0007669"/>
    <property type="project" value="InterPro"/>
</dbReference>
<dbReference type="AlphaFoldDB" id="A0A8H6MBF8"/>
<dbReference type="InterPro" id="IPR014762">
    <property type="entry name" value="DNA_mismatch_repair_CS"/>
</dbReference>
<keyword evidence="2" id="KW-0808">Transferase</keyword>
<evidence type="ECO:0000313" key="3">
    <source>
        <dbReference type="Proteomes" id="UP000521943"/>
    </source>
</evidence>
<keyword evidence="2" id="KW-0418">Kinase</keyword>
<comment type="caution">
    <text evidence="2">The sequence shown here is derived from an EMBL/GenBank/DDBJ whole genome shotgun (WGS) entry which is preliminary data.</text>
</comment>
<dbReference type="GO" id="GO:0006298">
    <property type="term" value="P:mismatch repair"/>
    <property type="evidence" value="ECO:0007669"/>
    <property type="project" value="InterPro"/>
</dbReference>
<accession>A0A8H6MBF8</accession>
<evidence type="ECO:0000256" key="1">
    <source>
        <dbReference type="ARBA" id="ARBA00006082"/>
    </source>
</evidence>
<proteinExistence type="inferred from homology"/>
<dbReference type="InterPro" id="IPR038973">
    <property type="entry name" value="MutL/Mlh/Pms-like"/>
</dbReference>
<organism evidence="2 3">
    <name type="scientific">Ephemerocybe angulata</name>
    <dbReference type="NCBI Taxonomy" id="980116"/>
    <lineage>
        <taxon>Eukaryota</taxon>
        <taxon>Fungi</taxon>
        <taxon>Dikarya</taxon>
        <taxon>Basidiomycota</taxon>
        <taxon>Agaricomycotina</taxon>
        <taxon>Agaricomycetes</taxon>
        <taxon>Agaricomycetidae</taxon>
        <taxon>Agaricales</taxon>
        <taxon>Agaricineae</taxon>
        <taxon>Psathyrellaceae</taxon>
        <taxon>Ephemerocybe</taxon>
    </lineage>
</organism>
<dbReference type="PROSITE" id="PS00058">
    <property type="entry name" value="DNA_MISMATCH_REPAIR_1"/>
    <property type="match status" value="1"/>
</dbReference>
<comment type="similarity">
    <text evidence="1">Belongs to the DNA mismatch repair MutL/HexB family.</text>
</comment>
<dbReference type="PANTHER" id="PTHR10073:SF47">
    <property type="entry name" value="DNA MISMATCH REPAIR PROTEIN MLH3"/>
    <property type="match status" value="1"/>
</dbReference>
<protein>
    <submittedName>
        <fullName evidence="2">Histidine kinase-like ATPase</fullName>
    </submittedName>
</protein>
<dbReference type="GO" id="GO:0016301">
    <property type="term" value="F:kinase activity"/>
    <property type="evidence" value="ECO:0007669"/>
    <property type="project" value="UniProtKB-KW"/>
</dbReference>
<dbReference type="EMBL" id="JACGCI010000008">
    <property type="protein sequence ID" value="KAF6762215.1"/>
    <property type="molecule type" value="Genomic_DNA"/>
</dbReference>
<name>A0A8H6MBF8_9AGAR</name>
<dbReference type="OrthoDB" id="429932at2759"/>
<dbReference type="Pfam" id="PF13589">
    <property type="entry name" value="HATPase_c_3"/>
    <property type="match status" value="1"/>
</dbReference>
<dbReference type="GO" id="GO:0140664">
    <property type="term" value="F:ATP-dependent DNA damage sensor activity"/>
    <property type="evidence" value="ECO:0007669"/>
    <property type="project" value="InterPro"/>
</dbReference>